<evidence type="ECO:0000256" key="7">
    <source>
        <dbReference type="ARBA" id="ARBA00023306"/>
    </source>
</evidence>
<evidence type="ECO:0000256" key="2">
    <source>
        <dbReference type="ARBA" id="ARBA00022618"/>
    </source>
</evidence>
<comment type="caution">
    <text evidence="12">The sequence shown here is derived from an EMBL/GenBank/DDBJ whole genome shotgun (WGS) entry which is preliminary data.</text>
</comment>
<proteinExistence type="predicted"/>
<evidence type="ECO:0000256" key="4">
    <source>
        <dbReference type="ARBA" id="ARBA00022840"/>
    </source>
</evidence>
<keyword evidence="4" id="KW-0067">ATP-binding</keyword>
<keyword evidence="5" id="KW-0133">Cell shape</keyword>
<dbReference type="AlphaFoldDB" id="K1YXR1"/>
<dbReference type="GO" id="GO:0051301">
    <property type="term" value="P:cell division"/>
    <property type="evidence" value="ECO:0007669"/>
    <property type="project" value="UniProtKB-KW"/>
</dbReference>
<dbReference type="InterPro" id="IPR013221">
    <property type="entry name" value="Mur_ligase_cen"/>
</dbReference>
<evidence type="ECO:0000259" key="9">
    <source>
        <dbReference type="Pfam" id="PF01225"/>
    </source>
</evidence>
<dbReference type="PANTHER" id="PTHR43445">
    <property type="entry name" value="UDP-N-ACETYLMURAMATE--L-ALANINE LIGASE-RELATED"/>
    <property type="match status" value="1"/>
</dbReference>
<dbReference type="Gene3D" id="3.40.50.720">
    <property type="entry name" value="NAD(P)-binding Rossmann-like Domain"/>
    <property type="match status" value="1"/>
</dbReference>
<dbReference type="InterPro" id="IPR000713">
    <property type="entry name" value="Mur_ligase_N"/>
</dbReference>
<evidence type="ECO:0000313" key="12">
    <source>
        <dbReference type="EMBL" id="EKD30139.1"/>
    </source>
</evidence>
<dbReference type="InterPro" id="IPR036565">
    <property type="entry name" value="Mur-like_cat_sf"/>
</dbReference>
<dbReference type="InterPro" id="IPR050061">
    <property type="entry name" value="MurCDEF_pg_biosynth"/>
</dbReference>
<feature type="domain" description="Mur ligase C-terminal" evidence="10">
    <location>
        <begin position="301"/>
        <end position="397"/>
    </location>
</feature>
<dbReference type="InterPro" id="IPR036615">
    <property type="entry name" value="Mur_ligase_C_dom_sf"/>
</dbReference>
<dbReference type="GO" id="GO:0005524">
    <property type="term" value="F:ATP binding"/>
    <property type="evidence" value="ECO:0007669"/>
    <property type="project" value="UniProtKB-KW"/>
</dbReference>
<evidence type="ECO:0000256" key="8">
    <source>
        <dbReference type="ARBA" id="ARBA00023316"/>
    </source>
</evidence>
<dbReference type="InterPro" id="IPR004101">
    <property type="entry name" value="Mur_ligase_C"/>
</dbReference>
<evidence type="ECO:0000259" key="11">
    <source>
        <dbReference type="Pfam" id="PF08245"/>
    </source>
</evidence>
<reference evidence="12" key="1">
    <citation type="journal article" date="2012" name="Science">
        <title>Fermentation, hydrogen, and sulfur metabolism in multiple uncultivated bacterial phyla.</title>
        <authorList>
            <person name="Wrighton K.C."/>
            <person name="Thomas B.C."/>
            <person name="Sharon I."/>
            <person name="Miller C.S."/>
            <person name="Castelle C.J."/>
            <person name="VerBerkmoes N.C."/>
            <person name="Wilkins M.J."/>
            <person name="Hettich R.L."/>
            <person name="Lipton M.S."/>
            <person name="Williams K.H."/>
            <person name="Long P.E."/>
            <person name="Banfield J.F."/>
        </authorList>
    </citation>
    <scope>NUCLEOTIDE SEQUENCE [LARGE SCALE GENOMIC DNA]</scope>
</reference>
<keyword evidence="7" id="KW-0131">Cell cycle</keyword>
<dbReference type="Gene3D" id="3.40.1190.10">
    <property type="entry name" value="Mur-like, catalytic domain"/>
    <property type="match status" value="1"/>
</dbReference>
<gene>
    <name evidence="12" type="primary">murC</name>
    <name evidence="12" type="ORF">ACD_78C00144G0002</name>
</gene>
<dbReference type="SUPFAM" id="SSF53623">
    <property type="entry name" value="MurD-like peptide ligases, catalytic domain"/>
    <property type="match status" value="1"/>
</dbReference>
<dbReference type="GO" id="GO:0008763">
    <property type="term" value="F:UDP-N-acetylmuramate-L-alanine ligase activity"/>
    <property type="evidence" value="ECO:0007669"/>
    <property type="project" value="UniProtKB-EC"/>
</dbReference>
<dbReference type="EMBL" id="AMFJ01034144">
    <property type="protein sequence ID" value="EKD30139.1"/>
    <property type="molecule type" value="Genomic_DNA"/>
</dbReference>
<evidence type="ECO:0000256" key="5">
    <source>
        <dbReference type="ARBA" id="ARBA00022960"/>
    </source>
</evidence>
<dbReference type="GO" id="GO:0009252">
    <property type="term" value="P:peptidoglycan biosynthetic process"/>
    <property type="evidence" value="ECO:0007669"/>
    <property type="project" value="UniProtKB-KW"/>
</dbReference>
<protein>
    <submittedName>
        <fullName evidence="12">UDP-N-acetylmuramate-L-alanine ligase</fullName>
        <ecNumber evidence="12">6.3.2.8</ecNumber>
    </submittedName>
</protein>
<keyword evidence="2" id="KW-0132">Cell division</keyword>
<name>K1YXR1_9BACT</name>
<feature type="domain" description="Mur ligase N-terminal catalytic" evidence="9">
    <location>
        <begin position="2"/>
        <end position="111"/>
    </location>
</feature>
<evidence type="ECO:0000256" key="3">
    <source>
        <dbReference type="ARBA" id="ARBA00022741"/>
    </source>
</evidence>
<feature type="domain" description="Mur ligase central" evidence="11">
    <location>
        <begin position="116"/>
        <end position="229"/>
    </location>
</feature>
<dbReference type="Gene3D" id="3.90.190.20">
    <property type="entry name" value="Mur ligase, C-terminal domain"/>
    <property type="match status" value="1"/>
</dbReference>
<dbReference type="GO" id="GO:0071555">
    <property type="term" value="P:cell wall organization"/>
    <property type="evidence" value="ECO:0007669"/>
    <property type="project" value="UniProtKB-KW"/>
</dbReference>
<organism evidence="12">
    <name type="scientific">uncultured bacterium</name>
    <name type="common">gcode 4</name>
    <dbReference type="NCBI Taxonomy" id="1234023"/>
    <lineage>
        <taxon>Bacteria</taxon>
        <taxon>environmental samples</taxon>
    </lineage>
</organism>
<dbReference type="EC" id="6.3.2.8" evidence="12"/>
<dbReference type="PANTHER" id="PTHR43445:SF3">
    <property type="entry name" value="UDP-N-ACETYLMURAMATE--L-ALANINE LIGASE"/>
    <property type="match status" value="1"/>
</dbReference>
<evidence type="ECO:0000256" key="1">
    <source>
        <dbReference type="ARBA" id="ARBA00022598"/>
    </source>
</evidence>
<keyword evidence="1 12" id="KW-0436">Ligase</keyword>
<dbReference type="SUPFAM" id="SSF51984">
    <property type="entry name" value="MurCD N-terminal domain"/>
    <property type="match status" value="1"/>
</dbReference>
<dbReference type="Pfam" id="PF02875">
    <property type="entry name" value="Mur_ligase_C"/>
    <property type="match status" value="1"/>
</dbReference>
<sequence length="447" mass="50358">MHYHFIGIGGIGISAIARYYKQLGYTISGSSDSDSELIHELQREGMDIVVGHRAENLPPDTTRIIYTKAVLGTANTLEEGYKNNIEMVAGVERWIPLTSYPDALAEIVNTKKCIAITGSHGKSTTTAMTGIMLAGSPFGGSTLVGTQVPQFGGSNIHIENSPYFAIEACEYKRAFLAYRPYITVITNIDLDHLDYYRNLSDYISAFQSLVNQTSGYVVYDMDDTNVQKLDFSQTEAKPIRVNREGFFDEIGNFHTFPPMDLQVPGDHLLFDAKLAFAVGKLVGLDDEYIQKKLESYAGCWRRSEIIRTTRQGNILMSDYGHHPTEIRLTLRAIAEKYPDRKLCVVFQPHQHSRTRELLSEFATAFDAVDSLVVSDIYFSRDSEEDVAYMTTERFIATMKPRYPFVQNGNGLENTGKLIRKYDRENPDSSIIVLLWAGDIDTLREEII</sequence>
<keyword evidence="6" id="KW-0573">Peptidoglycan synthesis</keyword>
<keyword evidence="8" id="KW-0961">Cell wall biogenesis/degradation</keyword>
<dbReference type="Pfam" id="PF08245">
    <property type="entry name" value="Mur_ligase_M"/>
    <property type="match status" value="1"/>
</dbReference>
<accession>K1YXR1</accession>
<evidence type="ECO:0000256" key="6">
    <source>
        <dbReference type="ARBA" id="ARBA00022984"/>
    </source>
</evidence>
<evidence type="ECO:0000259" key="10">
    <source>
        <dbReference type="Pfam" id="PF02875"/>
    </source>
</evidence>
<dbReference type="SUPFAM" id="SSF53244">
    <property type="entry name" value="MurD-like peptide ligases, peptide-binding domain"/>
    <property type="match status" value="1"/>
</dbReference>
<dbReference type="GO" id="GO:0008360">
    <property type="term" value="P:regulation of cell shape"/>
    <property type="evidence" value="ECO:0007669"/>
    <property type="project" value="UniProtKB-KW"/>
</dbReference>
<keyword evidence="3" id="KW-0547">Nucleotide-binding</keyword>
<dbReference type="Pfam" id="PF01225">
    <property type="entry name" value="Mur_ligase"/>
    <property type="match status" value="1"/>
</dbReference>